<organism evidence="1">
    <name type="scientific">marine metagenome</name>
    <dbReference type="NCBI Taxonomy" id="408172"/>
    <lineage>
        <taxon>unclassified sequences</taxon>
        <taxon>metagenomes</taxon>
        <taxon>ecological metagenomes</taxon>
    </lineage>
</organism>
<proteinExistence type="predicted"/>
<dbReference type="PROSITE" id="PS51257">
    <property type="entry name" value="PROKAR_LIPOPROTEIN"/>
    <property type="match status" value="1"/>
</dbReference>
<accession>A0A382AHU9</accession>
<gene>
    <name evidence="1" type="ORF">METZ01_LOCUS153391</name>
</gene>
<dbReference type="EMBL" id="UINC01025272">
    <property type="protein sequence ID" value="SVB00537.1"/>
    <property type="molecule type" value="Genomic_DNA"/>
</dbReference>
<protein>
    <submittedName>
        <fullName evidence="1">Uncharacterized protein</fullName>
    </submittedName>
</protein>
<dbReference type="AlphaFoldDB" id="A0A382AHU9"/>
<sequence>MAKIKLTHYSLVTILFMASCLNGQGLVNFLGHWTGIEELDSPSLSYDNRNISIQVMEGGERDGFYIYSSSSDFLYNETLSWAYHYFGFDKENTQIIFLRRFITPLGVLGYEEMLYDLTEWTTESFVADYTSDDGASYHQIRLDLNLLHLFEITPERVNLSQNYPNPFNPSTTIDVIMEENSQGSLIIYN</sequence>
<evidence type="ECO:0000313" key="1">
    <source>
        <dbReference type="EMBL" id="SVB00537.1"/>
    </source>
</evidence>
<feature type="non-terminal residue" evidence="1">
    <location>
        <position position="189"/>
    </location>
</feature>
<reference evidence="1" key="1">
    <citation type="submission" date="2018-05" db="EMBL/GenBank/DDBJ databases">
        <authorList>
            <person name="Lanie J.A."/>
            <person name="Ng W.-L."/>
            <person name="Kazmierczak K.M."/>
            <person name="Andrzejewski T.M."/>
            <person name="Davidsen T.M."/>
            <person name="Wayne K.J."/>
            <person name="Tettelin H."/>
            <person name="Glass J.I."/>
            <person name="Rusch D."/>
            <person name="Podicherti R."/>
            <person name="Tsui H.-C.T."/>
            <person name="Winkler M.E."/>
        </authorList>
    </citation>
    <scope>NUCLEOTIDE SEQUENCE</scope>
</reference>
<name>A0A382AHU9_9ZZZZ</name>